<dbReference type="Gene3D" id="1.10.10.10">
    <property type="entry name" value="Winged helix-like DNA-binding domain superfamily/Winged helix DNA-binding domain"/>
    <property type="match status" value="1"/>
</dbReference>
<dbReference type="PANTHER" id="PTHR30346:SF30">
    <property type="entry name" value="SMALL NEUTRAL PROTEASE REGULATORY PROTEIN"/>
    <property type="match status" value="1"/>
</dbReference>
<dbReference type="InterPro" id="IPR000847">
    <property type="entry name" value="LysR_HTH_N"/>
</dbReference>
<keyword evidence="4" id="KW-0804">Transcription</keyword>
<dbReference type="Gene3D" id="3.40.190.10">
    <property type="entry name" value="Periplasmic binding protein-like II"/>
    <property type="match status" value="2"/>
</dbReference>
<feature type="domain" description="HTH lysR-type" evidence="5">
    <location>
        <begin position="17"/>
        <end position="74"/>
    </location>
</feature>
<dbReference type="InterPro" id="IPR036390">
    <property type="entry name" value="WH_DNA-bd_sf"/>
</dbReference>
<keyword evidence="2" id="KW-0805">Transcription regulation</keyword>
<comment type="caution">
    <text evidence="6">The sequence shown here is derived from an EMBL/GenBank/DDBJ whole genome shotgun (WGS) entry which is preliminary data.</text>
</comment>
<organism evidence="6 7">
    <name type="scientific">Kocuria aegyptia</name>
    <dbReference type="NCBI Taxonomy" id="330943"/>
    <lineage>
        <taxon>Bacteria</taxon>
        <taxon>Bacillati</taxon>
        <taxon>Actinomycetota</taxon>
        <taxon>Actinomycetes</taxon>
        <taxon>Micrococcales</taxon>
        <taxon>Micrococcaceae</taxon>
        <taxon>Kocuria</taxon>
    </lineage>
</organism>
<dbReference type="InterPro" id="IPR036388">
    <property type="entry name" value="WH-like_DNA-bd_sf"/>
</dbReference>
<evidence type="ECO:0000256" key="4">
    <source>
        <dbReference type="ARBA" id="ARBA00023163"/>
    </source>
</evidence>
<evidence type="ECO:0000256" key="3">
    <source>
        <dbReference type="ARBA" id="ARBA00023125"/>
    </source>
</evidence>
<evidence type="ECO:0000256" key="1">
    <source>
        <dbReference type="ARBA" id="ARBA00009437"/>
    </source>
</evidence>
<protein>
    <submittedName>
        <fullName evidence="6">LysR substrate-binding domain-containing protein</fullName>
    </submittedName>
</protein>
<comment type="similarity">
    <text evidence="1">Belongs to the LysR transcriptional regulatory family.</text>
</comment>
<evidence type="ECO:0000256" key="2">
    <source>
        <dbReference type="ARBA" id="ARBA00023015"/>
    </source>
</evidence>
<accession>A0ABN2L3E1</accession>
<dbReference type="PRINTS" id="PR00039">
    <property type="entry name" value="HTHLYSR"/>
</dbReference>
<dbReference type="CDD" id="cd08414">
    <property type="entry name" value="PBP2_LTTR_aromatics_like"/>
    <property type="match status" value="1"/>
</dbReference>
<sequence length="327" mass="35527">MVDDDPSDRAEGPESTMEIRQLNYFIAVAEERHFGRAAKRLHMAQPPLSQQIRQLEEQLGVRLLDRTTRRVDLTAAGQVLLDRGRLIINEVEALKADVYQVGQGATGVLRVGFSGSATYGVMPRVVRRAKEAMPGLSLTLHGEMLTPAMEEGLRDHTLDAALLRPPVVSPDVEYRVVAREPLVVALPSFSALAVDLPVAVHELQDQEFITYPPDSVLYRTAADLCRQAGFQPRVAQVAGETSTLLSFVAAGGGVAVVPAGVRAFQLEGVVYRDIEHSPQIELAVAWRREDRSALLHNFIDLVVDAQAALGPSGGAPVPTAQERPARP</sequence>
<keyword evidence="7" id="KW-1185">Reference proteome</keyword>
<evidence type="ECO:0000259" key="5">
    <source>
        <dbReference type="PROSITE" id="PS50931"/>
    </source>
</evidence>
<dbReference type="Proteomes" id="UP001501204">
    <property type="component" value="Unassembled WGS sequence"/>
</dbReference>
<dbReference type="Pfam" id="PF03466">
    <property type="entry name" value="LysR_substrate"/>
    <property type="match status" value="1"/>
</dbReference>
<evidence type="ECO:0000313" key="7">
    <source>
        <dbReference type="Proteomes" id="UP001501204"/>
    </source>
</evidence>
<name>A0ABN2L3E1_9MICC</name>
<dbReference type="EMBL" id="BAAAOA010000046">
    <property type="protein sequence ID" value="GAA1772589.1"/>
    <property type="molecule type" value="Genomic_DNA"/>
</dbReference>
<dbReference type="PANTHER" id="PTHR30346">
    <property type="entry name" value="TRANSCRIPTIONAL DUAL REGULATOR HCAR-RELATED"/>
    <property type="match status" value="1"/>
</dbReference>
<dbReference type="InterPro" id="IPR005119">
    <property type="entry name" value="LysR_subst-bd"/>
</dbReference>
<dbReference type="Pfam" id="PF00126">
    <property type="entry name" value="HTH_1"/>
    <property type="match status" value="1"/>
</dbReference>
<reference evidence="6 7" key="1">
    <citation type="journal article" date="2019" name="Int. J. Syst. Evol. Microbiol.">
        <title>The Global Catalogue of Microorganisms (GCM) 10K type strain sequencing project: providing services to taxonomists for standard genome sequencing and annotation.</title>
        <authorList>
            <consortium name="The Broad Institute Genomics Platform"/>
            <consortium name="The Broad Institute Genome Sequencing Center for Infectious Disease"/>
            <person name="Wu L."/>
            <person name="Ma J."/>
        </authorList>
    </citation>
    <scope>NUCLEOTIDE SEQUENCE [LARGE SCALE GENOMIC DNA]</scope>
    <source>
        <strain evidence="6 7">JCM 14735</strain>
    </source>
</reference>
<proteinExistence type="inferred from homology"/>
<evidence type="ECO:0000313" key="6">
    <source>
        <dbReference type="EMBL" id="GAA1772589.1"/>
    </source>
</evidence>
<keyword evidence="3" id="KW-0238">DNA-binding</keyword>
<dbReference type="PROSITE" id="PS50931">
    <property type="entry name" value="HTH_LYSR"/>
    <property type="match status" value="1"/>
</dbReference>
<gene>
    <name evidence="6" type="ORF">GCM10009767_33110</name>
</gene>
<dbReference type="SUPFAM" id="SSF53850">
    <property type="entry name" value="Periplasmic binding protein-like II"/>
    <property type="match status" value="1"/>
</dbReference>
<dbReference type="SUPFAM" id="SSF46785">
    <property type="entry name" value="Winged helix' DNA-binding domain"/>
    <property type="match status" value="1"/>
</dbReference>